<comment type="similarity">
    <text evidence="2">Belongs to the binding-protein-dependent transport system permease family. FecCD subfamily.</text>
</comment>
<protein>
    <submittedName>
        <fullName evidence="9">Membrane protein</fullName>
    </submittedName>
</protein>
<keyword evidence="10" id="KW-1185">Reference proteome</keyword>
<feature type="transmembrane region" description="Helical" evidence="8">
    <location>
        <begin position="76"/>
        <end position="97"/>
    </location>
</feature>
<evidence type="ECO:0000256" key="8">
    <source>
        <dbReference type="SAM" id="Phobius"/>
    </source>
</evidence>
<evidence type="ECO:0000256" key="7">
    <source>
        <dbReference type="ARBA" id="ARBA00023136"/>
    </source>
</evidence>
<evidence type="ECO:0000256" key="3">
    <source>
        <dbReference type="ARBA" id="ARBA00022448"/>
    </source>
</evidence>
<dbReference type="AlphaFoldDB" id="A0A0A0BKZ6"/>
<evidence type="ECO:0000256" key="6">
    <source>
        <dbReference type="ARBA" id="ARBA00022989"/>
    </source>
</evidence>
<keyword evidence="7 8" id="KW-0472">Membrane</keyword>
<evidence type="ECO:0000256" key="1">
    <source>
        <dbReference type="ARBA" id="ARBA00004651"/>
    </source>
</evidence>
<name>A0A0A0BKZ6_9CELL</name>
<feature type="non-terminal residue" evidence="9">
    <location>
        <position position="185"/>
    </location>
</feature>
<comment type="caution">
    <text evidence="9">The sequence shown here is derived from an EMBL/GenBank/DDBJ whole genome shotgun (WGS) entry which is preliminary data.</text>
</comment>
<dbReference type="InterPro" id="IPR000522">
    <property type="entry name" value="ABC_transptr_permease_BtuC"/>
</dbReference>
<sequence>MTGHRVLRTRHPQTSVRWRPRALALALALVTVAAVLALAGLSTGDLGLTPAQTWAALVTGDGTGGVVVREFRLPRVLAALGAGAALGLSGALFQTLVRNPLGSPELIGFTQGASAGAVAGIVLVGATGWALVGAATAGGAVTALAVYVLAFRRGVLGPRLVLVGIGIGAMLNAVTWWLLTRAELN</sequence>
<proteinExistence type="inferred from homology"/>
<feature type="transmembrane region" description="Helical" evidence="8">
    <location>
        <begin position="160"/>
        <end position="179"/>
    </location>
</feature>
<dbReference type="OrthoDB" id="4455417at2"/>
<evidence type="ECO:0000256" key="5">
    <source>
        <dbReference type="ARBA" id="ARBA00022692"/>
    </source>
</evidence>
<dbReference type="Pfam" id="PF01032">
    <property type="entry name" value="FecCD"/>
    <property type="match status" value="1"/>
</dbReference>
<dbReference type="PANTHER" id="PTHR30472">
    <property type="entry name" value="FERRIC ENTEROBACTIN TRANSPORT SYSTEM PERMEASE PROTEIN"/>
    <property type="match status" value="1"/>
</dbReference>
<dbReference type="PANTHER" id="PTHR30472:SF24">
    <property type="entry name" value="FERRIC ENTEROBACTIN TRANSPORT SYSTEM PERMEASE PROTEIN FEPG"/>
    <property type="match status" value="1"/>
</dbReference>
<keyword evidence="6 8" id="KW-1133">Transmembrane helix</keyword>
<evidence type="ECO:0000256" key="2">
    <source>
        <dbReference type="ARBA" id="ARBA00007935"/>
    </source>
</evidence>
<dbReference type="InterPro" id="IPR037294">
    <property type="entry name" value="ABC_BtuC-like"/>
</dbReference>
<dbReference type="GO" id="GO:0022857">
    <property type="term" value="F:transmembrane transporter activity"/>
    <property type="evidence" value="ECO:0007669"/>
    <property type="project" value="InterPro"/>
</dbReference>
<comment type="subcellular location">
    <subcellularLocation>
        <location evidence="1">Cell membrane</location>
        <topology evidence="1">Multi-pass membrane protein</topology>
    </subcellularLocation>
</comment>
<evidence type="ECO:0000256" key="4">
    <source>
        <dbReference type="ARBA" id="ARBA00022475"/>
    </source>
</evidence>
<keyword evidence="4" id="KW-1003">Cell membrane</keyword>
<dbReference type="Gene3D" id="1.10.3470.10">
    <property type="entry name" value="ABC transporter involved in vitamin B12 uptake, BtuC"/>
    <property type="match status" value="1"/>
</dbReference>
<keyword evidence="3" id="KW-0813">Transport</keyword>
<reference evidence="9 10" key="1">
    <citation type="submission" date="2013-08" db="EMBL/GenBank/DDBJ databases">
        <title>Genome sequencing of Cellulomonas bogoriensis 69B4.</title>
        <authorList>
            <person name="Chen F."/>
            <person name="Li Y."/>
            <person name="Wang G."/>
        </authorList>
    </citation>
    <scope>NUCLEOTIDE SEQUENCE [LARGE SCALE GENOMIC DNA]</scope>
    <source>
        <strain evidence="9 10">69B4</strain>
    </source>
</reference>
<dbReference type="GO" id="GO:0005886">
    <property type="term" value="C:plasma membrane"/>
    <property type="evidence" value="ECO:0007669"/>
    <property type="project" value="UniProtKB-SubCell"/>
</dbReference>
<accession>A0A0A0BKZ6</accession>
<dbReference type="GO" id="GO:0033214">
    <property type="term" value="P:siderophore-iron import into cell"/>
    <property type="evidence" value="ECO:0007669"/>
    <property type="project" value="TreeGrafter"/>
</dbReference>
<gene>
    <name evidence="9" type="ORF">N869_09720</name>
</gene>
<dbReference type="SUPFAM" id="SSF81345">
    <property type="entry name" value="ABC transporter involved in vitamin B12 uptake, BtuC"/>
    <property type="match status" value="1"/>
</dbReference>
<evidence type="ECO:0000313" key="10">
    <source>
        <dbReference type="Proteomes" id="UP000054314"/>
    </source>
</evidence>
<dbReference type="Proteomes" id="UP000054314">
    <property type="component" value="Unassembled WGS sequence"/>
</dbReference>
<keyword evidence="5 8" id="KW-0812">Transmembrane</keyword>
<evidence type="ECO:0000313" key="9">
    <source>
        <dbReference type="EMBL" id="KGM08342.1"/>
    </source>
</evidence>
<feature type="transmembrane region" description="Helical" evidence="8">
    <location>
        <begin position="117"/>
        <end position="148"/>
    </location>
</feature>
<dbReference type="EMBL" id="AXCZ01000397">
    <property type="protein sequence ID" value="KGM08342.1"/>
    <property type="molecule type" value="Genomic_DNA"/>
</dbReference>
<feature type="transmembrane region" description="Helical" evidence="8">
    <location>
        <begin position="21"/>
        <end position="39"/>
    </location>
</feature>
<organism evidence="9 10">
    <name type="scientific">Cellulomonas bogoriensis 69B4 = DSM 16987</name>
    <dbReference type="NCBI Taxonomy" id="1386082"/>
    <lineage>
        <taxon>Bacteria</taxon>
        <taxon>Bacillati</taxon>
        <taxon>Actinomycetota</taxon>
        <taxon>Actinomycetes</taxon>
        <taxon>Micrococcales</taxon>
        <taxon>Cellulomonadaceae</taxon>
        <taxon>Cellulomonas</taxon>
    </lineage>
</organism>